<keyword evidence="12" id="KW-0472">Membrane</keyword>
<proteinExistence type="inferred from homology"/>
<evidence type="ECO:0000313" key="17">
    <source>
        <dbReference type="RefSeq" id="XP_041429346.1"/>
    </source>
</evidence>
<evidence type="ECO:0000256" key="11">
    <source>
        <dbReference type="ARBA" id="ARBA00023033"/>
    </source>
</evidence>
<dbReference type="InterPro" id="IPR008067">
    <property type="entry name" value="Cyt_P450_E_grp-I_CYP2A-like"/>
</dbReference>
<dbReference type="Gene3D" id="1.10.630.10">
    <property type="entry name" value="Cytochrome P450"/>
    <property type="match status" value="1"/>
</dbReference>
<dbReference type="GO" id="GO:0005789">
    <property type="term" value="C:endoplasmic reticulum membrane"/>
    <property type="evidence" value="ECO:0007669"/>
    <property type="project" value="UniProtKB-SubCell"/>
</dbReference>
<dbReference type="InterPro" id="IPR036396">
    <property type="entry name" value="Cyt_P450_sf"/>
</dbReference>
<evidence type="ECO:0000256" key="14">
    <source>
        <dbReference type="RuleBase" id="RU000461"/>
    </source>
</evidence>
<dbReference type="CDD" id="cd11026">
    <property type="entry name" value="CYP2"/>
    <property type="match status" value="1"/>
</dbReference>
<dbReference type="InterPro" id="IPR017972">
    <property type="entry name" value="Cyt_P450_CS"/>
</dbReference>
<dbReference type="FunFam" id="1.10.630.10:FF:000238">
    <property type="entry name" value="Cytochrome P450 2A6"/>
    <property type="match status" value="1"/>
</dbReference>
<dbReference type="GO" id="GO:0020037">
    <property type="term" value="F:heme binding"/>
    <property type="evidence" value="ECO:0000318"/>
    <property type="project" value="GO_Central"/>
</dbReference>
<evidence type="ECO:0000256" key="8">
    <source>
        <dbReference type="ARBA" id="ARBA00022848"/>
    </source>
</evidence>
<evidence type="ECO:0000256" key="9">
    <source>
        <dbReference type="ARBA" id="ARBA00023002"/>
    </source>
</evidence>
<feature type="binding site" description="axial binding residue" evidence="13">
    <location>
        <position position="435"/>
    </location>
    <ligand>
        <name>heme</name>
        <dbReference type="ChEBI" id="CHEBI:30413"/>
    </ligand>
    <ligandPart>
        <name>Fe</name>
        <dbReference type="ChEBI" id="CHEBI:18248"/>
    </ligandPart>
</feature>
<comment type="similarity">
    <text evidence="4 14">Belongs to the cytochrome P450 family.</text>
</comment>
<evidence type="ECO:0000256" key="12">
    <source>
        <dbReference type="ARBA" id="ARBA00023136"/>
    </source>
</evidence>
<evidence type="ECO:0000256" key="3">
    <source>
        <dbReference type="ARBA" id="ARBA00004406"/>
    </source>
</evidence>
<organism evidence="16 17">
    <name type="scientific">Xenopus laevis</name>
    <name type="common">African clawed frog</name>
    <dbReference type="NCBI Taxonomy" id="8355"/>
    <lineage>
        <taxon>Eukaryota</taxon>
        <taxon>Metazoa</taxon>
        <taxon>Chordata</taxon>
        <taxon>Craniata</taxon>
        <taxon>Vertebrata</taxon>
        <taxon>Euteleostomi</taxon>
        <taxon>Amphibia</taxon>
        <taxon>Batrachia</taxon>
        <taxon>Anura</taxon>
        <taxon>Pipoidea</taxon>
        <taxon>Pipidae</taxon>
        <taxon>Xenopodinae</taxon>
        <taxon>Xenopus</taxon>
        <taxon>Xenopus</taxon>
    </lineage>
</organism>
<feature type="chain" id="PRO_5035326900" evidence="15">
    <location>
        <begin position="20"/>
        <end position="496"/>
    </location>
</feature>
<gene>
    <name evidence="17" type="primary">cyp2c8.1.L</name>
</gene>
<keyword evidence="9 14" id="KW-0560">Oxidoreductase</keyword>
<evidence type="ECO:0000256" key="6">
    <source>
        <dbReference type="ARBA" id="ARBA00022723"/>
    </source>
</evidence>
<evidence type="ECO:0000313" key="16">
    <source>
        <dbReference type="Proteomes" id="UP000186698"/>
    </source>
</evidence>
<keyword evidence="15" id="KW-0732">Signal</keyword>
<reference evidence="17" key="1">
    <citation type="submission" date="2025-08" db="UniProtKB">
        <authorList>
            <consortium name="RefSeq"/>
        </authorList>
    </citation>
    <scope>IDENTIFICATION</scope>
    <source>
        <strain evidence="17">J_2021</strain>
        <tissue evidence="17">Erythrocytes</tissue>
    </source>
</reference>
<dbReference type="SUPFAM" id="SSF48264">
    <property type="entry name" value="Cytochrome P450"/>
    <property type="match status" value="1"/>
</dbReference>
<evidence type="ECO:0000256" key="10">
    <source>
        <dbReference type="ARBA" id="ARBA00023004"/>
    </source>
</evidence>
<feature type="signal peptide" evidence="15">
    <location>
        <begin position="1"/>
        <end position="19"/>
    </location>
</feature>
<accession>A0A1L8FB58</accession>
<comment type="cofactor">
    <cofactor evidence="1 13">
        <name>heme</name>
        <dbReference type="ChEBI" id="CHEBI:30413"/>
    </cofactor>
</comment>
<dbReference type="PRINTS" id="PR00385">
    <property type="entry name" value="P450"/>
</dbReference>
<dbReference type="GeneID" id="495506"/>
<keyword evidence="6 13" id="KW-0479">Metal-binding</keyword>
<dbReference type="KEGG" id="xla:495506"/>
<dbReference type="PANTHER" id="PTHR24300:SF389">
    <property type="entry name" value="CYTOCHROME P450 2C20"/>
    <property type="match status" value="1"/>
</dbReference>
<keyword evidence="7" id="KW-0256">Endoplasmic reticulum</keyword>
<dbReference type="PaxDb" id="8355-A0A1L8FB58"/>
<dbReference type="InterPro" id="IPR002401">
    <property type="entry name" value="Cyt_P450_E_grp-I"/>
</dbReference>
<dbReference type="GO" id="GO:0008392">
    <property type="term" value="F:arachidonate epoxygenase activity"/>
    <property type="evidence" value="ECO:0000318"/>
    <property type="project" value="GO_Central"/>
</dbReference>
<dbReference type="InterPro" id="IPR001128">
    <property type="entry name" value="Cyt_P450"/>
</dbReference>
<dbReference type="AlphaFoldDB" id="A0A1L8FB58"/>
<dbReference type="PRINTS" id="PR00463">
    <property type="entry name" value="EP450I"/>
</dbReference>
<dbReference type="RefSeq" id="XP_041429346.1">
    <property type="nucleotide sequence ID" value="XM_041573412.1"/>
</dbReference>
<dbReference type="PRINTS" id="PR01684">
    <property type="entry name" value="EP450ICYP2A"/>
</dbReference>
<dbReference type="GO" id="GO:0016712">
    <property type="term" value="F:oxidoreductase activity, acting on paired donors, with incorporation or reduction of molecular oxygen, reduced flavin or flavoprotein as one donor, and incorporation of one atom of oxygen"/>
    <property type="evidence" value="ECO:0000318"/>
    <property type="project" value="GO_Central"/>
</dbReference>
<dbReference type="OrthoDB" id="1103324at2759"/>
<comment type="subcellular location">
    <subcellularLocation>
        <location evidence="3">Endoplasmic reticulum membrane</location>
        <topology evidence="3">Peripheral membrane protein</topology>
    </subcellularLocation>
    <subcellularLocation>
        <location evidence="2">Microsome membrane</location>
        <topology evidence="2">Peripheral membrane protein</topology>
    </subcellularLocation>
</comment>
<evidence type="ECO:0000256" key="15">
    <source>
        <dbReference type="SAM" id="SignalP"/>
    </source>
</evidence>
<sequence>MEVLTLLLSLLILLSIVLMSWRRHKKRLDLPPGPVPLPLLGNVLQGNTKLYESHRKLSKQYGPVFTIWMGSTPAVVLCGYEVLKDALIIHSHQFGARGSMPVTERLSKGYGIIGVNGERWKQMRRFVLTTLRNFGMGKRSMEEKIQEEVQHLVQAVEQTGGELLDPLDLLERSVNNIINFTVFGRRWDYEDKQCLKYLNITNSLIGFIRSPLGVTYAAFPRIMRYLPGPHQKIFQDSEVLTSFFHEQIRFHWNTLDSDSPRDLIDCFLIKSNEEKDLNESEFCTENLVHSIQNLYVAGTETTTNTLQFGLLVMLKYPHIQAKVQMEIDKIVGSDRLPGLADRAQMHYTNAVIHEIQRFLDLVPMALPHMLTEDTVFRGFNIPKGTTVIPILGSALWDPALWKTPEEFNPGHFLDEKGQFCSRAAFIPFSAGKRICPGEGLARMEIFLFFTTLLQKFAIRPASPTDTFNLGILRRAFRKKGLFYQMRAIPRTCTEEN</sequence>
<dbReference type="PANTHER" id="PTHR24300">
    <property type="entry name" value="CYTOCHROME P450 508A4-RELATED"/>
    <property type="match status" value="1"/>
</dbReference>
<dbReference type="Bgee" id="495506">
    <property type="expression patterns" value="Expressed in kidney and 14 other cell types or tissues"/>
</dbReference>
<dbReference type="Proteomes" id="UP000186698">
    <property type="component" value="Chromosome 8L"/>
</dbReference>
<dbReference type="CTD" id="495506"/>
<keyword evidence="16" id="KW-1185">Reference proteome</keyword>
<evidence type="ECO:0000256" key="13">
    <source>
        <dbReference type="PIRSR" id="PIRSR602401-1"/>
    </source>
</evidence>
<dbReference type="GO" id="GO:0005506">
    <property type="term" value="F:iron ion binding"/>
    <property type="evidence" value="ECO:0007669"/>
    <property type="project" value="InterPro"/>
</dbReference>
<keyword evidence="10 13" id="KW-0408">Iron</keyword>
<evidence type="ECO:0000256" key="7">
    <source>
        <dbReference type="ARBA" id="ARBA00022824"/>
    </source>
</evidence>
<protein>
    <submittedName>
        <fullName evidence="17">Cytochrome P450 2A13</fullName>
    </submittedName>
</protein>
<dbReference type="GO" id="GO:0006805">
    <property type="term" value="P:xenobiotic metabolic process"/>
    <property type="evidence" value="ECO:0000318"/>
    <property type="project" value="GO_Central"/>
</dbReference>
<dbReference type="InterPro" id="IPR050182">
    <property type="entry name" value="Cytochrome_P450_fam2"/>
</dbReference>
<dbReference type="Pfam" id="PF00067">
    <property type="entry name" value="p450"/>
    <property type="match status" value="1"/>
</dbReference>
<evidence type="ECO:0000256" key="5">
    <source>
        <dbReference type="ARBA" id="ARBA00022617"/>
    </source>
</evidence>
<keyword evidence="8" id="KW-0492">Microsome</keyword>
<name>A0A1L8FB58_XENLA</name>
<keyword evidence="5 13" id="KW-0349">Heme</keyword>
<evidence type="ECO:0000256" key="4">
    <source>
        <dbReference type="ARBA" id="ARBA00010617"/>
    </source>
</evidence>
<evidence type="ECO:0000256" key="2">
    <source>
        <dbReference type="ARBA" id="ARBA00004174"/>
    </source>
</evidence>
<evidence type="ECO:0000256" key="1">
    <source>
        <dbReference type="ARBA" id="ARBA00001971"/>
    </source>
</evidence>
<dbReference type="GO" id="GO:0005737">
    <property type="term" value="C:cytoplasm"/>
    <property type="evidence" value="ECO:0000318"/>
    <property type="project" value="GO_Central"/>
</dbReference>
<keyword evidence="11 14" id="KW-0503">Monooxygenase</keyword>
<dbReference type="STRING" id="8355.A0A1L8FB58"/>
<dbReference type="OMA" id="GRRWDYE"/>
<dbReference type="PROSITE" id="PS00086">
    <property type="entry name" value="CYTOCHROME_P450"/>
    <property type="match status" value="1"/>
</dbReference>
<dbReference type="GO" id="GO:0019373">
    <property type="term" value="P:epoxygenase P450 pathway"/>
    <property type="evidence" value="ECO:0000318"/>
    <property type="project" value="GO_Central"/>
</dbReference>